<keyword evidence="1" id="KW-0677">Repeat</keyword>
<dbReference type="GO" id="GO:0005737">
    <property type="term" value="C:cytoplasm"/>
    <property type="evidence" value="ECO:0007669"/>
    <property type="project" value="TreeGrafter"/>
</dbReference>
<keyword evidence="2" id="KW-0009">Actin-binding</keyword>
<dbReference type="GO" id="GO:0051639">
    <property type="term" value="P:actin filament network formation"/>
    <property type="evidence" value="ECO:0007669"/>
    <property type="project" value="TreeGrafter"/>
</dbReference>
<dbReference type="GO" id="GO:0032432">
    <property type="term" value="C:actin filament bundle"/>
    <property type="evidence" value="ECO:0007669"/>
    <property type="project" value="TreeGrafter"/>
</dbReference>
<comment type="caution">
    <text evidence="4">The sequence shown here is derived from an EMBL/GenBank/DDBJ whole genome shotgun (WGS) entry which is preliminary data.</text>
</comment>
<dbReference type="PROSITE" id="PS00020">
    <property type="entry name" value="ACTININ_2"/>
    <property type="match status" value="1"/>
</dbReference>
<dbReference type="GO" id="GO:0005884">
    <property type="term" value="C:actin filament"/>
    <property type="evidence" value="ECO:0007669"/>
    <property type="project" value="TreeGrafter"/>
</dbReference>
<dbReference type="SUPFAM" id="SSF47576">
    <property type="entry name" value="Calponin-homology domain, CH-domain"/>
    <property type="match status" value="1"/>
</dbReference>
<dbReference type="GO" id="GO:0051017">
    <property type="term" value="P:actin filament bundle assembly"/>
    <property type="evidence" value="ECO:0007669"/>
    <property type="project" value="InterPro"/>
</dbReference>
<evidence type="ECO:0000259" key="3">
    <source>
        <dbReference type="PROSITE" id="PS50021"/>
    </source>
</evidence>
<dbReference type="InterPro" id="IPR001589">
    <property type="entry name" value="Actinin_actin-bd_CS"/>
</dbReference>
<gene>
    <name evidence="4" type="ORF">KUDE01_005333</name>
</gene>
<dbReference type="Proteomes" id="UP001228049">
    <property type="component" value="Unassembled WGS sequence"/>
</dbReference>
<sequence>MTPVSPDTIDERTINKKKLTPFTIQNLNLALNSSSAIGCHVVNIGAEDLKEGRQHLVLGLLWQVIKIGLFADIELSKNEG</sequence>
<proteinExistence type="predicted"/>
<dbReference type="AlphaFoldDB" id="A0AAD9CMI5"/>
<dbReference type="PANTHER" id="PTHR19961:SF35">
    <property type="entry name" value="PLASTIN-2"/>
    <property type="match status" value="1"/>
</dbReference>
<name>A0AAD9CMI5_DISEL</name>
<dbReference type="InterPro" id="IPR039959">
    <property type="entry name" value="Fimbrin/Plastin"/>
</dbReference>
<reference evidence="4" key="1">
    <citation type="submission" date="2023-04" db="EMBL/GenBank/DDBJ databases">
        <title>Chromosome-level genome of Chaenocephalus aceratus.</title>
        <authorList>
            <person name="Park H."/>
        </authorList>
    </citation>
    <scope>NUCLEOTIDE SEQUENCE</scope>
    <source>
        <strain evidence="4">DE</strain>
        <tissue evidence="4">Muscle</tissue>
    </source>
</reference>
<dbReference type="PANTHER" id="PTHR19961">
    <property type="entry name" value="FIMBRIN/PLASTIN"/>
    <property type="match status" value="1"/>
</dbReference>
<dbReference type="InterPro" id="IPR036872">
    <property type="entry name" value="CH_dom_sf"/>
</dbReference>
<evidence type="ECO:0000313" key="4">
    <source>
        <dbReference type="EMBL" id="KAK1902369.1"/>
    </source>
</evidence>
<dbReference type="EMBL" id="JASDAP010000005">
    <property type="protein sequence ID" value="KAK1902369.1"/>
    <property type="molecule type" value="Genomic_DNA"/>
</dbReference>
<protein>
    <submittedName>
        <fullName evidence="4">Plastin-2</fullName>
    </submittedName>
</protein>
<evidence type="ECO:0000256" key="2">
    <source>
        <dbReference type="ARBA" id="ARBA00023203"/>
    </source>
</evidence>
<evidence type="ECO:0000256" key="1">
    <source>
        <dbReference type="ARBA" id="ARBA00022737"/>
    </source>
</evidence>
<dbReference type="InterPro" id="IPR001715">
    <property type="entry name" value="CH_dom"/>
</dbReference>
<dbReference type="Gene3D" id="1.10.418.10">
    <property type="entry name" value="Calponin-like domain"/>
    <property type="match status" value="1"/>
</dbReference>
<dbReference type="GO" id="GO:0051015">
    <property type="term" value="F:actin filament binding"/>
    <property type="evidence" value="ECO:0007669"/>
    <property type="project" value="InterPro"/>
</dbReference>
<feature type="domain" description="Calponin-homology (CH)" evidence="3">
    <location>
        <begin position="1"/>
        <end position="69"/>
    </location>
</feature>
<dbReference type="Pfam" id="PF00307">
    <property type="entry name" value="CH"/>
    <property type="match status" value="1"/>
</dbReference>
<organism evidence="4 5">
    <name type="scientific">Dissostichus eleginoides</name>
    <name type="common">Patagonian toothfish</name>
    <name type="synonym">Dissostichus amissus</name>
    <dbReference type="NCBI Taxonomy" id="100907"/>
    <lineage>
        <taxon>Eukaryota</taxon>
        <taxon>Metazoa</taxon>
        <taxon>Chordata</taxon>
        <taxon>Craniata</taxon>
        <taxon>Vertebrata</taxon>
        <taxon>Euteleostomi</taxon>
        <taxon>Actinopterygii</taxon>
        <taxon>Neopterygii</taxon>
        <taxon>Teleostei</taxon>
        <taxon>Neoteleostei</taxon>
        <taxon>Acanthomorphata</taxon>
        <taxon>Eupercaria</taxon>
        <taxon>Perciformes</taxon>
        <taxon>Notothenioidei</taxon>
        <taxon>Nototheniidae</taxon>
        <taxon>Dissostichus</taxon>
    </lineage>
</organism>
<accession>A0AAD9CMI5</accession>
<keyword evidence="5" id="KW-1185">Reference proteome</keyword>
<dbReference type="PROSITE" id="PS50021">
    <property type="entry name" value="CH"/>
    <property type="match status" value="1"/>
</dbReference>
<evidence type="ECO:0000313" key="5">
    <source>
        <dbReference type="Proteomes" id="UP001228049"/>
    </source>
</evidence>